<evidence type="ECO:0000256" key="9">
    <source>
        <dbReference type="ARBA" id="ARBA00023237"/>
    </source>
</evidence>
<dbReference type="GO" id="GO:0006011">
    <property type="term" value="P:UDP-alpha-D-glucose metabolic process"/>
    <property type="evidence" value="ECO:0007669"/>
    <property type="project" value="InterPro"/>
</dbReference>
<evidence type="ECO:0000256" key="3">
    <source>
        <dbReference type="ARBA" id="ARBA00005886"/>
    </source>
</evidence>
<evidence type="ECO:0000256" key="8">
    <source>
        <dbReference type="ARBA" id="ARBA00023136"/>
    </source>
</evidence>
<dbReference type="RefSeq" id="WP_110531529.1">
    <property type="nucleotide sequence ID" value="NZ_NOXG01000018.1"/>
</dbReference>
<evidence type="ECO:0000256" key="1">
    <source>
        <dbReference type="ARBA" id="ARBA00004339"/>
    </source>
</evidence>
<evidence type="ECO:0000256" key="6">
    <source>
        <dbReference type="ARBA" id="ARBA00022803"/>
    </source>
</evidence>
<dbReference type="InterPro" id="IPR051012">
    <property type="entry name" value="CellSynth/LPSAsmb/PSIAsmb"/>
</dbReference>
<dbReference type="Pfam" id="PF13432">
    <property type="entry name" value="TPR_16"/>
    <property type="match status" value="1"/>
</dbReference>
<dbReference type="Gene3D" id="1.25.40.10">
    <property type="entry name" value="Tetratricopeptide repeat domain"/>
    <property type="match status" value="3"/>
</dbReference>
<keyword evidence="8" id="KW-0472">Membrane</keyword>
<dbReference type="Pfam" id="PF14559">
    <property type="entry name" value="TPR_19"/>
    <property type="match status" value="2"/>
</dbReference>
<comment type="pathway">
    <text evidence="2">Glycan metabolism; bacterial cellulose biosynthesis.</text>
</comment>
<dbReference type="Pfam" id="PF05420">
    <property type="entry name" value="BCSC_C"/>
    <property type="match status" value="1"/>
</dbReference>
<evidence type="ECO:0000256" key="5">
    <source>
        <dbReference type="ARBA" id="ARBA00022737"/>
    </source>
</evidence>
<dbReference type="AlphaFoldDB" id="A0A318QC23"/>
<dbReference type="Proteomes" id="UP000247609">
    <property type="component" value="Unassembled WGS sequence"/>
</dbReference>
<organism evidence="11 12">
    <name type="scientific">Novacetimonas pomaceti</name>
    <dbReference type="NCBI Taxonomy" id="2021998"/>
    <lineage>
        <taxon>Bacteria</taxon>
        <taxon>Pseudomonadati</taxon>
        <taxon>Pseudomonadota</taxon>
        <taxon>Alphaproteobacteria</taxon>
        <taxon>Acetobacterales</taxon>
        <taxon>Acetobacteraceae</taxon>
        <taxon>Novacetimonas</taxon>
    </lineage>
</organism>
<evidence type="ECO:0000256" key="4">
    <source>
        <dbReference type="ARBA" id="ARBA00022729"/>
    </source>
</evidence>
<evidence type="ECO:0000313" key="12">
    <source>
        <dbReference type="Proteomes" id="UP000247609"/>
    </source>
</evidence>
<gene>
    <name evidence="11" type="ORF">CFR71_12200</name>
</gene>
<dbReference type="SMART" id="SM00028">
    <property type="entry name" value="TPR"/>
    <property type="match status" value="4"/>
</dbReference>
<keyword evidence="6" id="KW-0802">TPR repeat</keyword>
<reference evidence="11 12" key="1">
    <citation type="submission" date="2017-07" db="EMBL/GenBank/DDBJ databases">
        <title>A draft genome sequence of Komagataeibacter sp. T5K1.</title>
        <authorList>
            <person name="Skraban J."/>
            <person name="Cleenwerck I."/>
            <person name="Vandamme P."/>
            <person name="Trcek J."/>
        </authorList>
    </citation>
    <scope>NUCLEOTIDE SEQUENCE [LARGE SCALE GENOMIC DNA]</scope>
    <source>
        <strain evidence="11 12">T5K1</strain>
    </source>
</reference>
<dbReference type="EMBL" id="NOXG01000018">
    <property type="protein sequence ID" value="PYD74928.1"/>
    <property type="molecule type" value="Genomic_DNA"/>
</dbReference>
<dbReference type="GO" id="GO:0009279">
    <property type="term" value="C:cell outer membrane"/>
    <property type="evidence" value="ECO:0007669"/>
    <property type="project" value="UniProtKB-SubCell"/>
</dbReference>
<dbReference type="PRINTS" id="PR01441">
    <property type="entry name" value="CELLSNTHASEC"/>
</dbReference>
<dbReference type="InterPro" id="IPR003921">
    <property type="entry name" value="Cell_synth_C"/>
</dbReference>
<dbReference type="PANTHER" id="PTHR45586:SF14">
    <property type="entry name" value="TETRATRICOPEPTIDE TPR_2 REPEAT PROTEIN"/>
    <property type="match status" value="1"/>
</dbReference>
<dbReference type="UniPathway" id="UPA00694"/>
<sequence>MSDGPSMPCCMSRAAASWHDVRRWGGAAIAGMLGLSIPMAQAQTSANYAESILNQQIEEGAFWIHHGDDMHALHAIERALRIEPDNIEARLMLGAIEVHQRDFPAARATLQILRAEKGTAQQIAALQGWIDGGTVDPAALAHARSVADHGTPLQAAVQYRAAFRGTHPLPEPELEYDRVLSGSLVGYVEGTDRLKVMRAIMPHDLQARVALDQAMSYRPASRAAAIADMRALAETPDTPSFIRDEIVQSWRKALEWMGTDPQAEPYYREWLGLHPDDSVIRTRLETVITARAEAERLAMVGTGYRALAHGDLDQADHDFHGSMASGTPEPAALEGLGLVAQRRGDLKAARAFLMQARALAPSDPGIGKALAGLDAPAIDPQLAQMWALVAHHRYDEAWAMVPAVERTHGRIADTVRVRAIVLQSRHQLAAAEAAWREVLRLVPGDLPTIAALSDVLMDEGRTDEAAGWVTRLVAERYPGVAALQARLLAARADAQTDPRLRAELLEEAVDKAPHNGWLRLHLAQLWLTQGQASRARALMAGLCDPTPSGNEGLQVCFAFALQEQDMSRADMLLARMPRTAITPDMSDGVAQVVLWRQIRDLPTADAQALPLLERMDIAPDQEGTHARLVVEAMLRHHATNDAIGRVLARALEQSAGHVSVNQSLSYAGLFLQVGDLAAMQRVLNGIPAITMGQALTPTQARDLHALQASLVIAQADHDNLEGHPDLAQRLLDPQLARRPADVALLLARGRVEAARQQPALALVYDRRALDVQPDDRMAQATFARDSLAAGHEKAAREMARTLEARYPKWGDAWEIQAELDGAGGHDRRRLDDLQRARGLDCAPSQSDDDAIGHGARVDVGCAPYRPSARDEWPDIGTQFVPDMGAAMPETYHYDPRLTPVQALDRQSDYLSRALAPQADGNVEIRDRSGQSGLGHMTVVNIPMTATLPLSSTQQQVSFSVMPSVLMSGDPLSSSATARQYGSVATNGVRSGFRMPAAAAGVAVSVHYQRRWLAADVGTTPLGFATTNVLGGLEFTPHLTRHLVLRLTGERRAVTDSLLAYSGARDPGTGRIWGGVTRNRGHGQLEWGQASYNLYAGGGYAVMQGTNTVANHETEAGAGGSALVWHQHEAHHLRLGLDLVYFGYRRNTYFFTWGQGGYFSPHAFLAALMPLTYDGHAGRWTWMFKGEGGYQHYTENATAMFPLGEGGIHGREKYAGQSTGGLAGSAQARAIYQLTPALRLGVEGGYSRSGSWDEVHGMFMIHYAPGL</sequence>
<keyword evidence="4" id="KW-0732">Signal</keyword>
<keyword evidence="9" id="KW-0998">Cell outer membrane</keyword>
<evidence type="ECO:0000256" key="7">
    <source>
        <dbReference type="ARBA" id="ARBA00022916"/>
    </source>
</evidence>
<evidence type="ECO:0000256" key="2">
    <source>
        <dbReference type="ARBA" id="ARBA00005186"/>
    </source>
</evidence>
<comment type="caution">
    <text evidence="11">The sequence shown here is derived from an EMBL/GenBank/DDBJ whole genome shotgun (WGS) entry which is preliminary data.</text>
</comment>
<dbReference type="InterPro" id="IPR019734">
    <property type="entry name" value="TPR_rpt"/>
</dbReference>
<feature type="domain" description="Cellulose synthase operon C C-terminal" evidence="10">
    <location>
        <begin position="936"/>
        <end position="1263"/>
    </location>
</feature>
<evidence type="ECO:0000259" key="10">
    <source>
        <dbReference type="Pfam" id="PF05420"/>
    </source>
</evidence>
<name>A0A318QC23_9PROT</name>
<evidence type="ECO:0000313" key="11">
    <source>
        <dbReference type="EMBL" id="PYD74928.1"/>
    </source>
</evidence>
<dbReference type="InterPro" id="IPR008410">
    <property type="entry name" value="BCSC_C"/>
</dbReference>
<protein>
    <submittedName>
        <fullName evidence="11">Cellulose synthase</fullName>
    </submittedName>
</protein>
<dbReference type="SUPFAM" id="SSF48452">
    <property type="entry name" value="TPR-like"/>
    <property type="match status" value="3"/>
</dbReference>
<keyword evidence="5" id="KW-0677">Repeat</keyword>
<accession>A0A318QC23</accession>
<dbReference type="GO" id="GO:0030244">
    <property type="term" value="P:cellulose biosynthetic process"/>
    <property type="evidence" value="ECO:0007669"/>
    <property type="project" value="UniProtKB-KW"/>
</dbReference>
<dbReference type="InterPro" id="IPR011990">
    <property type="entry name" value="TPR-like_helical_dom_sf"/>
</dbReference>
<keyword evidence="7" id="KW-0135">Cellulose biosynthesis</keyword>
<proteinExistence type="inferred from homology"/>
<dbReference type="PANTHER" id="PTHR45586">
    <property type="entry name" value="TPR REPEAT-CONTAINING PROTEIN PA4667"/>
    <property type="match status" value="1"/>
</dbReference>
<comment type="similarity">
    <text evidence="3">Belongs to the AcsC/BcsC family.</text>
</comment>
<comment type="subcellular location">
    <subcellularLocation>
        <location evidence="1">Cell outer membrane</location>
        <topology evidence="1">Peripheral membrane protein</topology>
    </subcellularLocation>
</comment>